<keyword evidence="10" id="KW-1185">Reference proteome</keyword>
<evidence type="ECO:0000256" key="6">
    <source>
        <dbReference type="SAM" id="Coils"/>
    </source>
</evidence>
<dbReference type="InterPro" id="IPR003661">
    <property type="entry name" value="HisK_dim/P_dom"/>
</dbReference>
<accession>A0ABX7AZ58</accession>
<dbReference type="SMART" id="SM00388">
    <property type="entry name" value="HisKA"/>
    <property type="match status" value="1"/>
</dbReference>
<name>A0ABX7AZ58_9PROT</name>
<dbReference type="EMBL" id="CP067420">
    <property type="protein sequence ID" value="QQP87358.1"/>
    <property type="molecule type" value="Genomic_DNA"/>
</dbReference>
<evidence type="ECO:0000256" key="2">
    <source>
        <dbReference type="ARBA" id="ARBA00012438"/>
    </source>
</evidence>
<keyword evidence="5" id="KW-0418">Kinase</keyword>
<dbReference type="InterPro" id="IPR005467">
    <property type="entry name" value="His_kinase_dom"/>
</dbReference>
<evidence type="ECO:0000256" key="5">
    <source>
        <dbReference type="ARBA" id="ARBA00022777"/>
    </source>
</evidence>
<dbReference type="SUPFAM" id="SSF47384">
    <property type="entry name" value="Homodimeric domain of signal transducing histidine kinase"/>
    <property type="match status" value="1"/>
</dbReference>
<dbReference type="PANTHER" id="PTHR43047:SF63">
    <property type="entry name" value="HISTIDINE KINASE"/>
    <property type="match status" value="1"/>
</dbReference>
<evidence type="ECO:0000313" key="9">
    <source>
        <dbReference type="EMBL" id="QQP87358.1"/>
    </source>
</evidence>
<dbReference type="InterPro" id="IPR035965">
    <property type="entry name" value="PAS-like_dom_sf"/>
</dbReference>
<dbReference type="CDD" id="cd16922">
    <property type="entry name" value="HATPase_EvgS-ArcB-TorS-like"/>
    <property type="match status" value="1"/>
</dbReference>
<dbReference type="EC" id="2.7.13.3" evidence="2"/>
<dbReference type="Gene3D" id="1.10.287.130">
    <property type="match status" value="1"/>
</dbReference>
<dbReference type="RefSeq" id="WP_201070180.1">
    <property type="nucleotide sequence ID" value="NZ_CP067420.1"/>
</dbReference>
<dbReference type="PROSITE" id="PS50109">
    <property type="entry name" value="HIS_KIN"/>
    <property type="match status" value="1"/>
</dbReference>
<dbReference type="SUPFAM" id="SSF55874">
    <property type="entry name" value="ATPase domain of HSP90 chaperone/DNA topoisomerase II/histidine kinase"/>
    <property type="match status" value="1"/>
</dbReference>
<feature type="transmembrane region" description="Helical" evidence="7">
    <location>
        <begin position="16"/>
        <end position="37"/>
    </location>
</feature>
<keyword evidence="3" id="KW-0597">Phosphoprotein</keyword>
<comment type="catalytic activity">
    <reaction evidence="1">
        <text>ATP + protein L-histidine = ADP + protein N-phospho-L-histidine.</text>
        <dbReference type="EC" id="2.7.13.3"/>
    </reaction>
</comment>
<protein>
    <recommendedName>
        <fullName evidence="2">histidine kinase</fullName>
        <ecNumber evidence="2">2.7.13.3</ecNumber>
    </recommendedName>
</protein>
<sequence>METVPVGPLGCTVRRAALQGILILCVSIGATLGLAALGVLEAFAAPLITILIASLTAALAMQFRLRRQLSRAAAPAAAAAAPEPGLPADDIHASIVAAMPELILISRNGRVDYINGSGLRMVGAASADILLARPVLDLVDGVTSREIRDRIEAALLVGEQVAPCEIWLARFDGAPVCVEACGVPMGVQPDPLVLLIARDISDQRRAEAALRQAKEQAELANRTRSQFLANMSHELRTPLNAIIGFSEIIADEAFGPAGQPLYTEYARDIRDGGCHLLRVINDILDYSKVEEGKMELYEDIGDVAEILAASIRVVIGRAESADVRITLEIQENLPHVLVDAMKLKQVLLNLLSNAVKFTARGGCITVSAAAASDGGLDIAVADTGIGMTKAEIDMALEPFTQVESDLSRRYEGTGLGLPITNSLVELHGGRLLIASTPGVGTRVTVHLPVSRILRQAAPSLAER</sequence>
<dbReference type="NCBIfam" id="TIGR00229">
    <property type="entry name" value="sensory_box"/>
    <property type="match status" value="1"/>
</dbReference>
<feature type="transmembrane region" description="Helical" evidence="7">
    <location>
        <begin position="43"/>
        <end position="61"/>
    </location>
</feature>
<dbReference type="Gene3D" id="3.30.565.10">
    <property type="entry name" value="Histidine kinase-like ATPase, C-terminal domain"/>
    <property type="match status" value="1"/>
</dbReference>
<keyword evidence="6" id="KW-0175">Coiled coil</keyword>
<feature type="domain" description="Histidine kinase" evidence="8">
    <location>
        <begin position="230"/>
        <end position="451"/>
    </location>
</feature>
<dbReference type="SUPFAM" id="SSF55785">
    <property type="entry name" value="PYP-like sensor domain (PAS domain)"/>
    <property type="match status" value="1"/>
</dbReference>
<dbReference type="CDD" id="cd00082">
    <property type="entry name" value="HisKA"/>
    <property type="match status" value="1"/>
</dbReference>
<dbReference type="PANTHER" id="PTHR43047">
    <property type="entry name" value="TWO-COMPONENT HISTIDINE PROTEIN KINASE"/>
    <property type="match status" value="1"/>
</dbReference>
<dbReference type="InterPro" id="IPR000014">
    <property type="entry name" value="PAS"/>
</dbReference>
<organism evidence="9 10">
    <name type="scientific">Skermanella cutis</name>
    <dbReference type="NCBI Taxonomy" id="2775420"/>
    <lineage>
        <taxon>Bacteria</taxon>
        <taxon>Pseudomonadati</taxon>
        <taxon>Pseudomonadota</taxon>
        <taxon>Alphaproteobacteria</taxon>
        <taxon>Rhodospirillales</taxon>
        <taxon>Azospirillaceae</taxon>
        <taxon>Skermanella</taxon>
    </lineage>
</organism>
<keyword evidence="4" id="KW-0808">Transferase</keyword>
<dbReference type="Pfam" id="PF02518">
    <property type="entry name" value="HATPase_c"/>
    <property type="match status" value="1"/>
</dbReference>
<dbReference type="Pfam" id="PF13426">
    <property type="entry name" value="PAS_9"/>
    <property type="match status" value="1"/>
</dbReference>
<dbReference type="CDD" id="cd00130">
    <property type="entry name" value="PAS"/>
    <property type="match status" value="1"/>
</dbReference>
<evidence type="ECO:0000256" key="1">
    <source>
        <dbReference type="ARBA" id="ARBA00000085"/>
    </source>
</evidence>
<evidence type="ECO:0000313" key="10">
    <source>
        <dbReference type="Proteomes" id="UP000595197"/>
    </source>
</evidence>
<feature type="coiled-coil region" evidence="6">
    <location>
        <begin position="203"/>
        <end position="230"/>
    </location>
</feature>
<keyword evidence="7" id="KW-1133">Transmembrane helix</keyword>
<dbReference type="PRINTS" id="PR00344">
    <property type="entry name" value="BCTRLSENSOR"/>
</dbReference>
<keyword evidence="7" id="KW-0472">Membrane</keyword>
<evidence type="ECO:0000259" key="8">
    <source>
        <dbReference type="PROSITE" id="PS50109"/>
    </source>
</evidence>
<gene>
    <name evidence="9" type="ORF">IGS68_14635</name>
</gene>
<keyword evidence="7" id="KW-0812">Transmembrane</keyword>
<dbReference type="InterPro" id="IPR004358">
    <property type="entry name" value="Sig_transdc_His_kin-like_C"/>
</dbReference>
<evidence type="ECO:0000256" key="4">
    <source>
        <dbReference type="ARBA" id="ARBA00022679"/>
    </source>
</evidence>
<dbReference type="InterPro" id="IPR036890">
    <property type="entry name" value="HATPase_C_sf"/>
</dbReference>
<dbReference type="Gene3D" id="3.30.450.20">
    <property type="entry name" value="PAS domain"/>
    <property type="match status" value="1"/>
</dbReference>
<dbReference type="Proteomes" id="UP000595197">
    <property type="component" value="Chromosome"/>
</dbReference>
<evidence type="ECO:0000256" key="7">
    <source>
        <dbReference type="SAM" id="Phobius"/>
    </source>
</evidence>
<dbReference type="InterPro" id="IPR003594">
    <property type="entry name" value="HATPase_dom"/>
</dbReference>
<dbReference type="InterPro" id="IPR036097">
    <property type="entry name" value="HisK_dim/P_sf"/>
</dbReference>
<evidence type="ECO:0000256" key="3">
    <source>
        <dbReference type="ARBA" id="ARBA00022553"/>
    </source>
</evidence>
<dbReference type="SMART" id="SM00387">
    <property type="entry name" value="HATPase_c"/>
    <property type="match status" value="1"/>
</dbReference>
<dbReference type="Pfam" id="PF00512">
    <property type="entry name" value="HisKA"/>
    <property type="match status" value="1"/>
</dbReference>
<reference evidence="9" key="1">
    <citation type="submission" date="2021-02" db="EMBL/GenBank/DDBJ databases">
        <title>Skermanella TT6 skin isolate.</title>
        <authorList>
            <person name="Lee K."/>
            <person name="Ganzorig M."/>
        </authorList>
    </citation>
    <scope>NUCLEOTIDE SEQUENCE</scope>
    <source>
        <strain evidence="9">TT6</strain>
    </source>
</reference>
<proteinExistence type="predicted"/>